<organism evidence="5 6">
    <name type="scientific">Dickeya oryzae</name>
    <dbReference type="NCBI Taxonomy" id="1240404"/>
    <lineage>
        <taxon>Bacteria</taxon>
        <taxon>Pseudomonadati</taxon>
        <taxon>Pseudomonadota</taxon>
        <taxon>Gammaproteobacteria</taxon>
        <taxon>Enterobacterales</taxon>
        <taxon>Pectobacteriaceae</taxon>
        <taxon>Dickeya</taxon>
    </lineage>
</organism>
<feature type="domain" description="HTH araC/xylS-type" evidence="4">
    <location>
        <begin position="21"/>
        <end position="68"/>
    </location>
</feature>
<dbReference type="SMART" id="SM00342">
    <property type="entry name" value="HTH_ARAC"/>
    <property type="match status" value="1"/>
</dbReference>
<dbReference type="PRINTS" id="PR00032">
    <property type="entry name" value="HTHARAC"/>
</dbReference>
<evidence type="ECO:0000256" key="1">
    <source>
        <dbReference type="ARBA" id="ARBA00023015"/>
    </source>
</evidence>
<keyword evidence="2" id="KW-0238">DNA-binding</keyword>
<protein>
    <submittedName>
        <fullName evidence="5">Helix-turn-helix domain-containing protein</fullName>
    </submittedName>
</protein>
<accession>A0ABS5BCJ7</accession>
<dbReference type="PROSITE" id="PS01124">
    <property type="entry name" value="HTH_ARAC_FAMILY_2"/>
    <property type="match status" value="1"/>
</dbReference>
<dbReference type="InterPro" id="IPR018060">
    <property type="entry name" value="HTH_AraC"/>
</dbReference>
<dbReference type="SUPFAM" id="SSF46689">
    <property type="entry name" value="Homeodomain-like"/>
    <property type="match status" value="1"/>
</dbReference>
<keyword evidence="1" id="KW-0805">Transcription regulation</keyword>
<dbReference type="InterPro" id="IPR020449">
    <property type="entry name" value="Tscrpt_reg_AraC-type_HTH"/>
</dbReference>
<evidence type="ECO:0000259" key="4">
    <source>
        <dbReference type="PROSITE" id="PS01124"/>
    </source>
</evidence>
<dbReference type="EMBL" id="JAGJWX010000013">
    <property type="protein sequence ID" value="MBP2858131.1"/>
    <property type="molecule type" value="Genomic_DNA"/>
</dbReference>
<reference evidence="5 6" key="1">
    <citation type="submission" date="2021-04" db="EMBL/GenBank/DDBJ databases">
        <title>Genomic and host-range diversity within the Dickeya zeae complex, identification of D. zeae and D. oryzae members, proposal of two novel subspecies D. zeae subsp. zeae subsp. nov. and D. zeae subsp. dombae subsp. nov.</title>
        <authorList>
            <person name="Van Gijsegem F."/>
            <person name="Hugouvieux-Cotte-Pattat N."/>
        </authorList>
    </citation>
    <scope>NUCLEOTIDE SEQUENCE [LARGE SCALE GENOMIC DNA]</scope>
    <source>
        <strain evidence="5 6">FVG03</strain>
    </source>
</reference>
<keyword evidence="3" id="KW-0804">Transcription</keyword>
<dbReference type="Proteomes" id="UP000810130">
    <property type="component" value="Unassembled WGS sequence"/>
</dbReference>
<dbReference type="Pfam" id="PF12833">
    <property type="entry name" value="HTH_18"/>
    <property type="match status" value="1"/>
</dbReference>
<dbReference type="InterPro" id="IPR009057">
    <property type="entry name" value="Homeodomain-like_sf"/>
</dbReference>
<dbReference type="Gene3D" id="1.10.10.60">
    <property type="entry name" value="Homeodomain-like"/>
    <property type="match status" value="1"/>
</dbReference>
<keyword evidence="6" id="KW-1185">Reference proteome</keyword>
<evidence type="ECO:0000313" key="6">
    <source>
        <dbReference type="Proteomes" id="UP000810130"/>
    </source>
</evidence>
<evidence type="ECO:0000256" key="2">
    <source>
        <dbReference type="ARBA" id="ARBA00023125"/>
    </source>
</evidence>
<name>A0ABS5BCJ7_9GAMM</name>
<evidence type="ECO:0000313" key="5">
    <source>
        <dbReference type="EMBL" id="MBP2858131.1"/>
    </source>
</evidence>
<gene>
    <name evidence="5" type="ORF">J8657_11020</name>
</gene>
<sequence>MSLTILNLRTGFTAPRSRWFMVSARIKLSETETPVTEIAYSYGFANSNYFTTWYKKVFGITLSEGRKDGI</sequence>
<proteinExistence type="predicted"/>
<evidence type="ECO:0000256" key="3">
    <source>
        <dbReference type="ARBA" id="ARBA00023163"/>
    </source>
</evidence>
<comment type="caution">
    <text evidence="5">The sequence shown here is derived from an EMBL/GenBank/DDBJ whole genome shotgun (WGS) entry which is preliminary data.</text>
</comment>